<gene>
    <name evidence="2" type="ORF">BGAL_0531g00090</name>
</gene>
<protein>
    <submittedName>
        <fullName evidence="2">Uncharacterized protein</fullName>
    </submittedName>
</protein>
<name>A0A4S8QUC6_9HELO</name>
<comment type="caution">
    <text evidence="2">The sequence shown here is derived from an EMBL/GenBank/DDBJ whole genome shotgun (WGS) entry which is preliminary data.</text>
</comment>
<proteinExistence type="predicted"/>
<reference evidence="2 3" key="1">
    <citation type="submission" date="2017-12" db="EMBL/GenBank/DDBJ databases">
        <title>Comparative genomics of Botrytis spp.</title>
        <authorList>
            <person name="Valero-Jimenez C.A."/>
            <person name="Tapia P."/>
            <person name="Veloso J."/>
            <person name="Silva-Moreno E."/>
            <person name="Staats M."/>
            <person name="Valdes J.H."/>
            <person name="Van Kan J.A.L."/>
        </authorList>
    </citation>
    <scope>NUCLEOTIDE SEQUENCE [LARGE SCALE GENOMIC DNA]</scope>
    <source>
        <strain evidence="2 3">MUCL435</strain>
    </source>
</reference>
<feature type="compositionally biased region" description="Polar residues" evidence="1">
    <location>
        <begin position="1"/>
        <end position="10"/>
    </location>
</feature>
<keyword evidence="3" id="KW-1185">Reference proteome</keyword>
<sequence>MHENDINPQTPGKRKQKQKSSLPSSYHHPRAPALLSISMSHISSRLYQAESYYTIPHTKPEDVLIPETHYTAVFVQERPDDEDWSSKK</sequence>
<dbReference type="Proteomes" id="UP000308671">
    <property type="component" value="Unassembled WGS sequence"/>
</dbReference>
<evidence type="ECO:0000313" key="2">
    <source>
        <dbReference type="EMBL" id="THV45099.1"/>
    </source>
</evidence>
<feature type="region of interest" description="Disordered" evidence="1">
    <location>
        <begin position="1"/>
        <end position="30"/>
    </location>
</feature>
<dbReference type="AlphaFoldDB" id="A0A4S8QUC6"/>
<evidence type="ECO:0000313" key="3">
    <source>
        <dbReference type="Proteomes" id="UP000308671"/>
    </source>
</evidence>
<accession>A0A4S8QUC6</accession>
<dbReference type="EMBL" id="PQXL01000530">
    <property type="protein sequence ID" value="THV45099.1"/>
    <property type="molecule type" value="Genomic_DNA"/>
</dbReference>
<organism evidence="2 3">
    <name type="scientific">Botrytis galanthina</name>
    <dbReference type="NCBI Taxonomy" id="278940"/>
    <lineage>
        <taxon>Eukaryota</taxon>
        <taxon>Fungi</taxon>
        <taxon>Dikarya</taxon>
        <taxon>Ascomycota</taxon>
        <taxon>Pezizomycotina</taxon>
        <taxon>Leotiomycetes</taxon>
        <taxon>Helotiales</taxon>
        <taxon>Sclerotiniaceae</taxon>
        <taxon>Botrytis</taxon>
    </lineage>
</organism>
<dbReference type="OrthoDB" id="10427755at2759"/>
<evidence type="ECO:0000256" key="1">
    <source>
        <dbReference type="SAM" id="MobiDB-lite"/>
    </source>
</evidence>